<feature type="non-terminal residue" evidence="2">
    <location>
        <position position="73"/>
    </location>
</feature>
<sequence length="73" mass="7999">MMKIAFASIFTGVLLLCSTGCTAQTHSVSSNNYSVDGPSYTTKDIKQIFPIGTPITTYIRKKEENQLKHATSI</sequence>
<feature type="chain" id="PRO_5040745910" description="Lipoprotein" evidence="1">
    <location>
        <begin position="24"/>
        <end position="73"/>
    </location>
</feature>
<reference evidence="2 3" key="1">
    <citation type="submission" date="2017-09" db="EMBL/GenBank/DDBJ databases">
        <title>Large-scale bioinformatics analysis of Bacillus genomes uncovers conserved roles of natural products in bacterial physiology.</title>
        <authorList>
            <consortium name="Agbiome Team Llc"/>
            <person name="Bleich R.M."/>
            <person name="Grubbs K.J."/>
            <person name="Santa Maria K.C."/>
            <person name="Allen S.E."/>
            <person name="Farag S."/>
            <person name="Shank E.A."/>
            <person name="Bowers A."/>
        </authorList>
    </citation>
    <scope>NUCLEOTIDE SEQUENCE [LARGE SCALE GENOMIC DNA]</scope>
    <source>
        <strain evidence="2 3">AFS041711</strain>
    </source>
</reference>
<dbReference type="AlphaFoldDB" id="A0A9X7CGB6"/>
<name>A0A9X7CGB6_BACCE</name>
<comment type="caution">
    <text evidence="2">The sequence shown here is derived from an EMBL/GenBank/DDBJ whole genome shotgun (WGS) entry which is preliminary data.</text>
</comment>
<dbReference type="EMBL" id="NULI01000421">
    <property type="protein sequence ID" value="PGS60434.1"/>
    <property type="molecule type" value="Genomic_DNA"/>
</dbReference>
<proteinExistence type="predicted"/>
<evidence type="ECO:0008006" key="4">
    <source>
        <dbReference type="Google" id="ProtNLM"/>
    </source>
</evidence>
<evidence type="ECO:0000313" key="3">
    <source>
        <dbReference type="Proteomes" id="UP000224203"/>
    </source>
</evidence>
<gene>
    <name evidence="2" type="ORF">COC69_33310</name>
</gene>
<keyword evidence="1" id="KW-0732">Signal</keyword>
<protein>
    <recommendedName>
        <fullName evidence="4">Lipoprotein</fullName>
    </recommendedName>
</protein>
<evidence type="ECO:0000256" key="1">
    <source>
        <dbReference type="SAM" id="SignalP"/>
    </source>
</evidence>
<evidence type="ECO:0000313" key="2">
    <source>
        <dbReference type="EMBL" id="PGS60434.1"/>
    </source>
</evidence>
<dbReference type="Proteomes" id="UP000224203">
    <property type="component" value="Unassembled WGS sequence"/>
</dbReference>
<organism evidence="2 3">
    <name type="scientific">Bacillus cereus</name>
    <dbReference type="NCBI Taxonomy" id="1396"/>
    <lineage>
        <taxon>Bacteria</taxon>
        <taxon>Bacillati</taxon>
        <taxon>Bacillota</taxon>
        <taxon>Bacilli</taxon>
        <taxon>Bacillales</taxon>
        <taxon>Bacillaceae</taxon>
        <taxon>Bacillus</taxon>
        <taxon>Bacillus cereus group</taxon>
    </lineage>
</organism>
<feature type="signal peptide" evidence="1">
    <location>
        <begin position="1"/>
        <end position="23"/>
    </location>
</feature>
<accession>A0A9X7CGB6</accession>